<accession>A0A7J7MN84</accession>
<dbReference type="EMBL" id="JACGCM010001346">
    <property type="protein sequence ID" value="KAF6156336.1"/>
    <property type="molecule type" value="Genomic_DNA"/>
</dbReference>
<evidence type="ECO:0000313" key="1">
    <source>
        <dbReference type="EMBL" id="KAF6156336.1"/>
    </source>
</evidence>
<gene>
    <name evidence="1" type="ORF">GIB67_013780</name>
</gene>
<dbReference type="Proteomes" id="UP000541444">
    <property type="component" value="Unassembled WGS sequence"/>
</dbReference>
<reference evidence="1 2" key="1">
    <citation type="journal article" date="2020" name="IScience">
        <title>Genome Sequencing of the Endangered Kingdonia uniflora (Circaeasteraceae, Ranunculales) Reveals Potential Mechanisms of Evolutionary Specialization.</title>
        <authorList>
            <person name="Sun Y."/>
            <person name="Deng T."/>
            <person name="Zhang A."/>
            <person name="Moore M.J."/>
            <person name="Landis J.B."/>
            <person name="Lin N."/>
            <person name="Zhang H."/>
            <person name="Zhang X."/>
            <person name="Huang J."/>
            <person name="Zhang X."/>
            <person name="Sun H."/>
            <person name="Wang H."/>
        </authorList>
    </citation>
    <scope>NUCLEOTIDE SEQUENCE [LARGE SCALE GENOMIC DNA]</scope>
    <source>
        <strain evidence="1">TB1705</strain>
        <tissue evidence="1">Leaf</tissue>
    </source>
</reference>
<evidence type="ECO:0000313" key="2">
    <source>
        <dbReference type="Proteomes" id="UP000541444"/>
    </source>
</evidence>
<name>A0A7J7MN84_9MAGN</name>
<comment type="caution">
    <text evidence="1">The sequence shown here is derived from an EMBL/GenBank/DDBJ whole genome shotgun (WGS) entry which is preliminary data.</text>
</comment>
<protein>
    <submittedName>
        <fullName evidence="1">Uncharacterized protein</fullName>
    </submittedName>
</protein>
<keyword evidence="2" id="KW-1185">Reference proteome</keyword>
<proteinExistence type="predicted"/>
<dbReference type="AlphaFoldDB" id="A0A7J7MN84"/>
<organism evidence="1 2">
    <name type="scientific">Kingdonia uniflora</name>
    <dbReference type="NCBI Taxonomy" id="39325"/>
    <lineage>
        <taxon>Eukaryota</taxon>
        <taxon>Viridiplantae</taxon>
        <taxon>Streptophyta</taxon>
        <taxon>Embryophyta</taxon>
        <taxon>Tracheophyta</taxon>
        <taxon>Spermatophyta</taxon>
        <taxon>Magnoliopsida</taxon>
        <taxon>Ranunculales</taxon>
        <taxon>Circaeasteraceae</taxon>
        <taxon>Kingdonia</taxon>
    </lineage>
</organism>
<sequence>MLHHSGYFNGAQIPSKTPKQMLDTICWSYHSVRSLDFPKPHSFLFQGRFACQLELITRIEVMPSFCVLLDFQHCFVIKFTYPTWDIELI</sequence>